<dbReference type="Proteomes" id="UP000265354">
    <property type="component" value="Unassembled WGS sequence"/>
</dbReference>
<name>A0A388SVE8_9ACTN</name>
<dbReference type="InterPro" id="IPR038186">
    <property type="entry name" value="CHAD_dom_sf"/>
</dbReference>
<dbReference type="SMART" id="SM00880">
    <property type="entry name" value="CHAD"/>
    <property type="match status" value="1"/>
</dbReference>
<organism evidence="4 5">
    <name type="scientific">Streptomyces spongiicola</name>
    <dbReference type="NCBI Taxonomy" id="1690221"/>
    <lineage>
        <taxon>Bacteria</taxon>
        <taxon>Bacillati</taxon>
        <taxon>Actinomycetota</taxon>
        <taxon>Actinomycetes</taxon>
        <taxon>Kitasatosporales</taxon>
        <taxon>Streptomycetaceae</taxon>
        <taxon>Streptomyces</taxon>
    </lineage>
</organism>
<feature type="compositionally biased region" description="Basic residues" evidence="1">
    <location>
        <begin position="268"/>
        <end position="277"/>
    </location>
</feature>
<dbReference type="Pfam" id="PF05235">
    <property type="entry name" value="CHAD"/>
    <property type="match status" value="1"/>
</dbReference>
<sequence>MAETKREIERKYEATPGTVIPDLRGAAGIADTVAKGVSELDADYYDTPGLRLDADRITLRRRTGGTDEGWHLKFPVTTGIREEIHAPLGDTVPRTLARLVRSRTRTTPLTAVVRIRSSREVHHLVDERGRLLAELSRDIVHAERLAPGGATTGWTEIEVELADGADPVLLDRVEKRFRKAGIEPASSPSKLARALAETEPGPAATTRAATTRAAAAAAAAVKGRAAAGDDRTTSATAPSGERGSSRHADAFAPDGAPRAPKAPEAAKSVRHRGARLKSTHAGEHVLAYLREQRDALVALDPAVRRDLPDAVHQMRVATRRMRSAFRTFRKIVDPQATAPIGDELKWLAGELGAARDQEVMSERLRARLDALPLRLRLGPVRGRLRIWATANRAGARRRSVAVLDTRRYLTLLDTLDALLDEPPLLPAATAKPAAALPRAVLKDYDRLAVRIEHALGLPAGHDRDTAMHDARKAAKRARYAAEAVTPALGKPAGKLARRMKAVQTVLGDHQDSVVARETLRDLAVQAHAAGESAFTWGLLFGCEQATAADRERELPGVWAEASRPGFRTALRG</sequence>
<dbReference type="InterPro" id="IPR007899">
    <property type="entry name" value="CHAD_dom"/>
</dbReference>
<dbReference type="PROSITE" id="PS51707">
    <property type="entry name" value="CYTH"/>
    <property type="match status" value="1"/>
</dbReference>
<dbReference type="Gene3D" id="1.40.20.10">
    <property type="entry name" value="CHAD domain"/>
    <property type="match status" value="1"/>
</dbReference>
<dbReference type="CDD" id="cd07374">
    <property type="entry name" value="CYTH-like_Pase"/>
    <property type="match status" value="1"/>
</dbReference>
<dbReference type="PROSITE" id="PS51708">
    <property type="entry name" value="CHAD"/>
    <property type="match status" value="1"/>
</dbReference>
<feature type="domain" description="CYTH" evidence="2">
    <location>
        <begin position="5"/>
        <end position="201"/>
    </location>
</feature>
<dbReference type="SMART" id="SM01118">
    <property type="entry name" value="CYTH"/>
    <property type="match status" value="1"/>
</dbReference>
<evidence type="ECO:0000259" key="2">
    <source>
        <dbReference type="PROSITE" id="PS51707"/>
    </source>
</evidence>
<dbReference type="PANTHER" id="PTHR39339">
    <property type="entry name" value="SLR1444 PROTEIN"/>
    <property type="match status" value="1"/>
</dbReference>
<evidence type="ECO:0000313" key="5">
    <source>
        <dbReference type="Proteomes" id="UP000265354"/>
    </source>
</evidence>
<evidence type="ECO:0000313" key="4">
    <source>
        <dbReference type="EMBL" id="GBQ00054.1"/>
    </source>
</evidence>
<dbReference type="SUPFAM" id="SSF55154">
    <property type="entry name" value="CYTH-like phosphatases"/>
    <property type="match status" value="1"/>
</dbReference>
<dbReference type="PANTHER" id="PTHR39339:SF1">
    <property type="entry name" value="CHAD DOMAIN-CONTAINING PROTEIN"/>
    <property type="match status" value="1"/>
</dbReference>
<dbReference type="RefSeq" id="WP_116427160.1">
    <property type="nucleotide sequence ID" value="NZ_BGZL01000003.1"/>
</dbReference>
<dbReference type="InterPro" id="IPR023577">
    <property type="entry name" value="CYTH_domain"/>
</dbReference>
<gene>
    <name evidence="4" type="ORF">SSP531S_14620</name>
</gene>
<feature type="region of interest" description="Disordered" evidence="1">
    <location>
        <begin position="223"/>
        <end position="277"/>
    </location>
</feature>
<feature type="compositionally biased region" description="Low complexity" evidence="1">
    <location>
        <begin position="256"/>
        <end position="266"/>
    </location>
</feature>
<dbReference type="Pfam" id="PF01928">
    <property type="entry name" value="CYTH"/>
    <property type="match status" value="1"/>
</dbReference>
<dbReference type="AlphaFoldDB" id="A0A388SVE8"/>
<proteinExistence type="predicted"/>
<accession>A0A388SVE8</accession>
<evidence type="ECO:0000256" key="1">
    <source>
        <dbReference type="SAM" id="MobiDB-lite"/>
    </source>
</evidence>
<feature type="region of interest" description="Disordered" evidence="1">
    <location>
        <begin position="184"/>
        <end position="210"/>
    </location>
</feature>
<comment type="caution">
    <text evidence="4">The sequence shown here is derived from an EMBL/GenBank/DDBJ whole genome shotgun (WGS) entry which is preliminary data.</text>
</comment>
<dbReference type="Gene3D" id="2.40.320.10">
    <property type="entry name" value="Hypothetical Protein Pfu-838710-001"/>
    <property type="match status" value="1"/>
</dbReference>
<protein>
    <submittedName>
        <fullName evidence="4">CHAD domain-containing protein</fullName>
    </submittedName>
</protein>
<dbReference type="InterPro" id="IPR033469">
    <property type="entry name" value="CYTH-like_dom_sf"/>
</dbReference>
<feature type="domain" description="CHAD" evidence="3">
    <location>
        <begin position="278"/>
        <end position="563"/>
    </location>
</feature>
<dbReference type="EMBL" id="BGZL01000003">
    <property type="protein sequence ID" value="GBQ00054.1"/>
    <property type="molecule type" value="Genomic_DNA"/>
</dbReference>
<reference evidence="4 5" key="1">
    <citation type="submission" date="2018-07" db="EMBL/GenBank/DDBJ databases">
        <title>Whole Genome Shotgun Sequence of Streptomyces spongiicola strain 531S.</title>
        <authorList>
            <person name="Dohra H."/>
            <person name="Kodani S."/>
        </authorList>
    </citation>
    <scope>NUCLEOTIDE SEQUENCE [LARGE SCALE GENOMIC DNA]</scope>
    <source>
        <strain evidence="4 5">531S</strain>
    </source>
</reference>
<evidence type="ECO:0000259" key="3">
    <source>
        <dbReference type="PROSITE" id="PS51708"/>
    </source>
</evidence>